<feature type="compositionally biased region" description="Low complexity" evidence="1">
    <location>
        <begin position="431"/>
        <end position="440"/>
    </location>
</feature>
<evidence type="ECO:0000313" key="3">
    <source>
        <dbReference type="EMBL" id="NUZ05934.1"/>
    </source>
</evidence>
<keyword evidence="3" id="KW-0282">Flagellum</keyword>
<evidence type="ECO:0000256" key="1">
    <source>
        <dbReference type="SAM" id="MobiDB-lite"/>
    </source>
</evidence>
<dbReference type="InterPro" id="IPR052563">
    <property type="entry name" value="FliK"/>
</dbReference>
<sequence>MLSAANPLLSMLPAAATTPPSSPGNPPAASNNPADNPFARLLRQTRRADEAPKPTRPAAGANAAGPGNATGAAARALPQDARAGATPSADVGDPALVDGAADAMLPADVAAALADLRAARDAAIAADAAVAELAGSAAALPGSPAADAELRAAADQADLEADAAAEPRTELPPELAALHAFLAPPPVPAEPRTVRADTGPRARGEVDAATGAAPGLPADANAAPTAQRGQGNDARQGGRERPDPSARLSADGAAPGVTAPAAGDGERVPSSGFEASFDRALAKATNAVATPAATFQPTFERLHEAPPVAIALPTPVESPDFAPALAVQVSVLASDGVTRAELHLNPAEMGPVSIEIAIDGTRAHVEFGADLAATRSAIEAGLPELAGALREAGFTLAGGGVSQHSRERQPDAQAAAANGRSGAKANGGSGDAVPAAAPVRRQARLGGVDTYA</sequence>
<dbReference type="InterPro" id="IPR038610">
    <property type="entry name" value="FliK-like_C_sf"/>
</dbReference>
<dbReference type="Proteomes" id="UP000529637">
    <property type="component" value="Unassembled WGS sequence"/>
</dbReference>
<dbReference type="PANTHER" id="PTHR37533">
    <property type="entry name" value="FLAGELLAR HOOK-LENGTH CONTROL PROTEIN"/>
    <property type="match status" value="1"/>
</dbReference>
<evidence type="ECO:0000259" key="2">
    <source>
        <dbReference type="Pfam" id="PF02120"/>
    </source>
</evidence>
<dbReference type="EMBL" id="JABWMJ010000003">
    <property type="protein sequence ID" value="NUZ05934.1"/>
    <property type="molecule type" value="Genomic_DNA"/>
</dbReference>
<feature type="compositionally biased region" description="Low complexity" evidence="1">
    <location>
        <begin position="7"/>
        <end position="19"/>
    </location>
</feature>
<organism evidence="3 4">
    <name type="scientific">Piscinibacter koreensis</name>
    <dbReference type="NCBI Taxonomy" id="2742824"/>
    <lineage>
        <taxon>Bacteria</taxon>
        <taxon>Pseudomonadati</taxon>
        <taxon>Pseudomonadota</taxon>
        <taxon>Betaproteobacteria</taxon>
        <taxon>Burkholderiales</taxon>
        <taxon>Sphaerotilaceae</taxon>
        <taxon>Piscinibacter</taxon>
    </lineage>
</organism>
<dbReference type="AlphaFoldDB" id="A0A7Y6NML8"/>
<accession>A0A7Y6NML8</accession>
<feature type="region of interest" description="Disordered" evidence="1">
    <location>
        <begin position="183"/>
        <end position="272"/>
    </location>
</feature>
<feature type="compositionally biased region" description="Low complexity" evidence="1">
    <location>
        <begin position="56"/>
        <end position="85"/>
    </location>
</feature>
<comment type="caution">
    <text evidence="3">The sequence shown here is derived from an EMBL/GenBank/DDBJ whole genome shotgun (WGS) entry which is preliminary data.</text>
</comment>
<dbReference type="Gene3D" id="3.30.750.140">
    <property type="match status" value="1"/>
</dbReference>
<keyword evidence="3" id="KW-0966">Cell projection</keyword>
<reference evidence="3 4" key="1">
    <citation type="submission" date="2020-06" db="EMBL/GenBank/DDBJ databases">
        <title>Schlegella sp. ID0723 isolated from air conditioner.</title>
        <authorList>
            <person name="Kim D.Y."/>
            <person name="Kim D.-U."/>
        </authorList>
    </citation>
    <scope>NUCLEOTIDE SEQUENCE [LARGE SCALE GENOMIC DNA]</scope>
    <source>
        <strain evidence="3 4">ID0723</strain>
    </source>
</reference>
<feature type="region of interest" description="Disordered" evidence="1">
    <location>
        <begin position="399"/>
        <end position="452"/>
    </location>
</feature>
<feature type="compositionally biased region" description="Basic and acidic residues" evidence="1">
    <location>
        <begin position="192"/>
        <end position="206"/>
    </location>
</feature>
<name>A0A7Y6NML8_9BURK</name>
<keyword evidence="3" id="KW-0969">Cilium</keyword>
<feature type="compositionally biased region" description="Low complexity" evidence="1">
    <location>
        <begin position="412"/>
        <end position="424"/>
    </location>
</feature>
<protein>
    <submittedName>
        <fullName evidence="3">Flagellar hook-length control protein FliK</fullName>
    </submittedName>
</protein>
<keyword evidence="4" id="KW-1185">Reference proteome</keyword>
<evidence type="ECO:0000313" key="4">
    <source>
        <dbReference type="Proteomes" id="UP000529637"/>
    </source>
</evidence>
<dbReference type="PANTHER" id="PTHR37533:SF2">
    <property type="entry name" value="FLAGELLAR HOOK-LENGTH CONTROL PROTEIN"/>
    <property type="match status" value="1"/>
</dbReference>
<feature type="compositionally biased region" description="Low complexity" evidence="1">
    <location>
        <begin position="250"/>
        <end position="263"/>
    </location>
</feature>
<feature type="compositionally biased region" description="Low complexity" evidence="1">
    <location>
        <begin position="212"/>
        <end position="224"/>
    </location>
</feature>
<feature type="region of interest" description="Disordered" evidence="1">
    <location>
        <begin position="1"/>
        <end position="89"/>
    </location>
</feature>
<dbReference type="InterPro" id="IPR021136">
    <property type="entry name" value="Flagellar_hook_control-like_C"/>
</dbReference>
<gene>
    <name evidence="3" type="ORF">HQN59_09170</name>
</gene>
<feature type="compositionally biased region" description="Low complexity" evidence="1">
    <location>
        <begin position="27"/>
        <end position="37"/>
    </location>
</feature>
<proteinExistence type="predicted"/>
<dbReference type="Pfam" id="PF02120">
    <property type="entry name" value="Flg_hook"/>
    <property type="match status" value="1"/>
</dbReference>
<dbReference type="RefSeq" id="WP_176068335.1">
    <property type="nucleotide sequence ID" value="NZ_JABWMJ010000003.1"/>
</dbReference>
<feature type="domain" description="Flagellar hook-length control protein-like C-terminal" evidence="2">
    <location>
        <begin position="328"/>
        <end position="408"/>
    </location>
</feature>
<dbReference type="CDD" id="cd17470">
    <property type="entry name" value="T3SS_Flik_C"/>
    <property type="match status" value="1"/>
</dbReference>